<dbReference type="PANTHER" id="PTHR43133:SF62">
    <property type="entry name" value="RNA POLYMERASE SIGMA FACTOR SIGZ"/>
    <property type="match status" value="1"/>
</dbReference>
<dbReference type="InterPro" id="IPR013324">
    <property type="entry name" value="RNA_pol_sigma_r3/r4-like"/>
</dbReference>
<proteinExistence type="inferred from homology"/>
<dbReference type="KEGG" id="soa:G3M56_005135"/>
<keyword evidence="3" id="KW-0731">Sigma factor</keyword>
<name>A0A6B3LBD2_9BACT</name>
<dbReference type="SUPFAM" id="SSF88946">
    <property type="entry name" value="Sigma2 domain of RNA polymerase sigma factors"/>
    <property type="match status" value="1"/>
</dbReference>
<feature type="domain" description="RNA polymerase sigma-70 region 2" evidence="5">
    <location>
        <begin position="40"/>
        <end position="108"/>
    </location>
</feature>
<dbReference type="RefSeq" id="WP_164364134.1">
    <property type="nucleotide sequence ID" value="NZ_CP066776.1"/>
</dbReference>
<reference evidence="7 8" key="1">
    <citation type="submission" date="2020-12" db="EMBL/GenBank/DDBJ databases">
        <title>Sulforoseuscoccus oceanibium gen. nov., sp. nov., a representative of the phylum Verrucomicrobia with special cytoplasmic membrane, and proposal of Sulforoseuscoccusaceae fam. nov.</title>
        <authorList>
            <person name="Xi F."/>
        </authorList>
    </citation>
    <scope>NUCLEOTIDE SEQUENCE [LARGE SCALE GENOMIC DNA]</scope>
    <source>
        <strain evidence="7 8">T37</strain>
    </source>
</reference>
<dbReference type="InterPro" id="IPR013325">
    <property type="entry name" value="RNA_pol_sigma_r2"/>
</dbReference>
<dbReference type="SUPFAM" id="SSF88659">
    <property type="entry name" value="Sigma3 and sigma4 domains of RNA polymerase sigma factors"/>
    <property type="match status" value="1"/>
</dbReference>
<dbReference type="InterPro" id="IPR036388">
    <property type="entry name" value="WH-like_DNA-bd_sf"/>
</dbReference>
<dbReference type="InterPro" id="IPR014284">
    <property type="entry name" value="RNA_pol_sigma-70_dom"/>
</dbReference>
<dbReference type="InterPro" id="IPR039425">
    <property type="entry name" value="RNA_pol_sigma-70-like"/>
</dbReference>
<dbReference type="EMBL" id="CP066776">
    <property type="protein sequence ID" value="QQL45964.1"/>
    <property type="molecule type" value="Genomic_DNA"/>
</dbReference>
<dbReference type="Gene3D" id="1.10.10.10">
    <property type="entry name" value="Winged helix-like DNA-binding domain superfamily/Winged helix DNA-binding domain"/>
    <property type="match status" value="1"/>
</dbReference>
<dbReference type="Pfam" id="PF08281">
    <property type="entry name" value="Sigma70_r4_2"/>
    <property type="match status" value="1"/>
</dbReference>
<evidence type="ECO:0000256" key="4">
    <source>
        <dbReference type="ARBA" id="ARBA00023163"/>
    </source>
</evidence>
<protein>
    <submittedName>
        <fullName evidence="7">Sigma-70 family RNA polymerase sigma factor</fullName>
    </submittedName>
</protein>
<evidence type="ECO:0000256" key="2">
    <source>
        <dbReference type="ARBA" id="ARBA00023015"/>
    </source>
</evidence>
<dbReference type="InterPro" id="IPR007627">
    <property type="entry name" value="RNA_pol_sigma70_r2"/>
</dbReference>
<keyword evidence="2" id="KW-0805">Transcription regulation</keyword>
<evidence type="ECO:0000256" key="3">
    <source>
        <dbReference type="ARBA" id="ARBA00023082"/>
    </source>
</evidence>
<sequence length="201" mass="23372">MKTSTRAKNVDPEELQKRKEEEALILGVADGDLQKFAELHQRFSGLVYATVYKVLNDVQDTEDVAQEVFSMIWNKADQYRVDKGKPLTWITTMARNRAIDRLRAKQRRARLTESFKEQEEGHESRRREDSLRLVEWGDRNRTVRSAVMELSEPQREAIQMVYFSGLTQAEAADQLGEPLGTVKARIRRGILRLRKVMPLRL</sequence>
<evidence type="ECO:0000256" key="1">
    <source>
        <dbReference type="ARBA" id="ARBA00010641"/>
    </source>
</evidence>
<feature type="domain" description="RNA polymerase sigma factor 70 region 4 type 2" evidence="6">
    <location>
        <begin position="143"/>
        <end position="193"/>
    </location>
</feature>
<evidence type="ECO:0000313" key="8">
    <source>
        <dbReference type="Proteomes" id="UP000475117"/>
    </source>
</evidence>
<dbReference type="GO" id="GO:0003677">
    <property type="term" value="F:DNA binding"/>
    <property type="evidence" value="ECO:0007669"/>
    <property type="project" value="InterPro"/>
</dbReference>
<gene>
    <name evidence="7" type="ORF">G3M56_005135</name>
</gene>
<dbReference type="NCBIfam" id="TIGR02937">
    <property type="entry name" value="sigma70-ECF"/>
    <property type="match status" value="1"/>
</dbReference>
<dbReference type="GO" id="GO:0006352">
    <property type="term" value="P:DNA-templated transcription initiation"/>
    <property type="evidence" value="ECO:0007669"/>
    <property type="project" value="InterPro"/>
</dbReference>
<evidence type="ECO:0000259" key="5">
    <source>
        <dbReference type="Pfam" id="PF04542"/>
    </source>
</evidence>
<organism evidence="7 8">
    <name type="scientific">Sulfuriroseicoccus oceanibius</name>
    <dbReference type="NCBI Taxonomy" id="2707525"/>
    <lineage>
        <taxon>Bacteria</taxon>
        <taxon>Pseudomonadati</taxon>
        <taxon>Verrucomicrobiota</taxon>
        <taxon>Verrucomicrobiia</taxon>
        <taxon>Verrucomicrobiales</taxon>
        <taxon>Verrucomicrobiaceae</taxon>
        <taxon>Sulfuriroseicoccus</taxon>
    </lineage>
</organism>
<dbReference type="PANTHER" id="PTHR43133">
    <property type="entry name" value="RNA POLYMERASE ECF-TYPE SIGMA FACTO"/>
    <property type="match status" value="1"/>
</dbReference>
<dbReference type="Pfam" id="PF04542">
    <property type="entry name" value="Sigma70_r2"/>
    <property type="match status" value="1"/>
</dbReference>
<comment type="similarity">
    <text evidence="1">Belongs to the sigma-70 factor family. ECF subfamily.</text>
</comment>
<evidence type="ECO:0000313" key="7">
    <source>
        <dbReference type="EMBL" id="QQL45964.1"/>
    </source>
</evidence>
<dbReference type="GO" id="GO:0016987">
    <property type="term" value="F:sigma factor activity"/>
    <property type="evidence" value="ECO:0007669"/>
    <property type="project" value="UniProtKB-KW"/>
</dbReference>
<keyword evidence="4" id="KW-0804">Transcription</keyword>
<dbReference type="AlphaFoldDB" id="A0A6B3LBD2"/>
<dbReference type="Proteomes" id="UP000475117">
    <property type="component" value="Chromosome"/>
</dbReference>
<keyword evidence="8" id="KW-1185">Reference proteome</keyword>
<evidence type="ECO:0000259" key="6">
    <source>
        <dbReference type="Pfam" id="PF08281"/>
    </source>
</evidence>
<dbReference type="Gene3D" id="1.10.1740.10">
    <property type="match status" value="1"/>
</dbReference>
<accession>A0A6B3LBD2</accession>
<dbReference type="InterPro" id="IPR013249">
    <property type="entry name" value="RNA_pol_sigma70_r4_t2"/>
</dbReference>